<name>A0AAV2F9E6_9ROSI</name>
<organism evidence="1 2">
    <name type="scientific">Linum trigynum</name>
    <dbReference type="NCBI Taxonomy" id="586398"/>
    <lineage>
        <taxon>Eukaryota</taxon>
        <taxon>Viridiplantae</taxon>
        <taxon>Streptophyta</taxon>
        <taxon>Embryophyta</taxon>
        <taxon>Tracheophyta</taxon>
        <taxon>Spermatophyta</taxon>
        <taxon>Magnoliopsida</taxon>
        <taxon>eudicotyledons</taxon>
        <taxon>Gunneridae</taxon>
        <taxon>Pentapetalae</taxon>
        <taxon>rosids</taxon>
        <taxon>fabids</taxon>
        <taxon>Malpighiales</taxon>
        <taxon>Linaceae</taxon>
        <taxon>Linum</taxon>
    </lineage>
</organism>
<dbReference type="EMBL" id="OZ034819">
    <property type="protein sequence ID" value="CAL1394815.1"/>
    <property type="molecule type" value="Genomic_DNA"/>
</dbReference>
<dbReference type="Proteomes" id="UP001497516">
    <property type="component" value="Chromosome 6"/>
</dbReference>
<protein>
    <submittedName>
        <fullName evidence="1">Uncharacterized protein</fullName>
    </submittedName>
</protein>
<sequence length="88" mass="9562">MEKQNTGWPKEEHDRVPGRVIYAEAGSKGAPAMSKTRAKVSKNTAVSLFRQNHVLSDAGVFLTRGKGTDVQKQNTAVPSTVFCPRSGF</sequence>
<evidence type="ECO:0000313" key="2">
    <source>
        <dbReference type="Proteomes" id="UP001497516"/>
    </source>
</evidence>
<keyword evidence="2" id="KW-1185">Reference proteome</keyword>
<proteinExistence type="predicted"/>
<gene>
    <name evidence="1" type="ORF">LTRI10_LOCUS35294</name>
</gene>
<reference evidence="1 2" key="1">
    <citation type="submission" date="2024-04" db="EMBL/GenBank/DDBJ databases">
        <authorList>
            <person name="Fracassetti M."/>
        </authorList>
    </citation>
    <scope>NUCLEOTIDE SEQUENCE [LARGE SCALE GENOMIC DNA]</scope>
</reference>
<evidence type="ECO:0000313" key="1">
    <source>
        <dbReference type="EMBL" id="CAL1394815.1"/>
    </source>
</evidence>
<dbReference type="AlphaFoldDB" id="A0AAV2F9E6"/>
<accession>A0AAV2F9E6</accession>